<dbReference type="OMA" id="TEFMGRS"/>
<reference evidence="3 4" key="1">
    <citation type="journal article" date="2012" name="PLoS Pathog.">
        <title>Diverse lifestyles and strategies of plant pathogenesis encoded in the genomes of eighteen Dothideomycetes fungi.</title>
        <authorList>
            <person name="Ohm R.A."/>
            <person name="Feau N."/>
            <person name="Henrissat B."/>
            <person name="Schoch C.L."/>
            <person name="Horwitz B.A."/>
            <person name="Barry K.W."/>
            <person name="Condon B.J."/>
            <person name="Copeland A.C."/>
            <person name="Dhillon B."/>
            <person name="Glaser F."/>
            <person name="Hesse C.N."/>
            <person name="Kosti I."/>
            <person name="LaButti K."/>
            <person name="Lindquist E.A."/>
            <person name="Lucas S."/>
            <person name="Salamov A.A."/>
            <person name="Bradshaw R.E."/>
            <person name="Ciuffetti L."/>
            <person name="Hamelin R.C."/>
            <person name="Kema G.H.J."/>
            <person name="Lawrence C."/>
            <person name="Scott J.A."/>
            <person name="Spatafora J.W."/>
            <person name="Turgeon B.G."/>
            <person name="de Wit P.J.G.M."/>
            <person name="Zhong S."/>
            <person name="Goodwin S.B."/>
            <person name="Grigoriev I.V."/>
        </authorList>
    </citation>
    <scope>NUCLEOTIDE SEQUENCE [LARGE SCALE GENOMIC DNA]</scope>
    <source>
        <strain evidence="4">C5 / ATCC 48332 / race O</strain>
    </source>
</reference>
<dbReference type="eggNOG" id="ENOG502S2AG">
    <property type="taxonomic scope" value="Eukaryota"/>
</dbReference>
<dbReference type="InterPro" id="IPR018247">
    <property type="entry name" value="EF_Hand_1_Ca_BS"/>
</dbReference>
<protein>
    <recommendedName>
        <fullName evidence="5">Allergen</fullName>
    </recommendedName>
</protein>
<evidence type="ECO:0000313" key="3">
    <source>
        <dbReference type="EMBL" id="EMD91678.1"/>
    </source>
</evidence>
<dbReference type="HOGENOM" id="CLU_047590_1_0_1"/>
<sequence>MDKAKAAITEFMGRSGHHDTTVHEAVAPAVHHEVVKPHVHEEINTAIDREVHQDHYHRTVQPVHDREVLPETHTAKLGAVQHREFDHRDSDATKRTLIQDQARFADERRVEETTHSQSIAPTVGGEHVHHHIHETIQPVVQKETIQPSVVHTTVPIHEVHHNKATHHETTALPAMTMEQFKAKGGSLTGREERYDEFEGVPKNIGGVSTLAGAEGLHHKTTHDHSSARHGDLHTKNPLDRNNDGRVDAHDLTKGSSHSSHNSSTVGTGAYGTTSNPLDRNNDGKVDAHDLTKSGSHHNTSTVGTGAYGTTSNPLDRNNDGKVDAHDLTKSGSHHNTSTVGTGAYGTTSNPLDRNNDGRVDAHDMSSNRSHDLDDTSRSKHVGATGTLDSAGMAHGVSDGGHMAHRANEDGGLPRALTEDVSKARPHTQAEEEQVRLLQESKGQHFTGKHKPSLMDKLNPKVDADGDGKAGFMK</sequence>
<evidence type="ECO:0000313" key="4">
    <source>
        <dbReference type="Proteomes" id="UP000016936"/>
    </source>
</evidence>
<feature type="compositionally biased region" description="Polar residues" evidence="2">
    <location>
        <begin position="292"/>
        <end position="315"/>
    </location>
</feature>
<evidence type="ECO:0008006" key="5">
    <source>
        <dbReference type="Google" id="ProtNLM"/>
    </source>
</evidence>
<feature type="compositionally biased region" description="Basic and acidic residues" evidence="2">
    <location>
        <begin position="353"/>
        <end position="377"/>
    </location>
</feature>
<gene>
    <name evidence="3" type="ORF">COCHEDRAFT_1136481</name>
</gene>
<organism evidence="3 4">
    <name type="scientific">Cochliobolus heterostrophus (strain C5 / ATCC 48332 / race O)</name>
    <name type="common">Southern corn leaf blight fungus</name>
    <name type="synonym">Bipolaris maydis</name>
    <dbReference type="NCBI Taxonomy" id="701091"/>
    <lineage>
        <taxon>Eukaryota</taxon>
        <taxon>Fungi</taxon>
        <taxon>Dikarya</taxon>
        <taxon>Ascomycota</taxon>
        <taxon>Pezizomycotina</taxon>
        <taxon>Dothideomycetes</taxon>
        <taxon>Pleosporomycetidae</taxon>
        <taxon>Pleosporales</taxon>
        <taxon>Pleosporineae</taxon>
        <taxon>Pleosporaceae</taxon>
        <taxon>Bipolaris</taxon>
    </lineage>
</organism>
<feature type="compositionally biased region" description="Basic and acidic residues" evidence="2">
    <location>
        <begin position="279"/>
        <end position="291"/>
    </location>
</feature>
<feature type="region of interest" description="Disordered" evidence="2">
    <location>
        <begin position="217"/>
        <end position="473"/>
    </location>
</feature>
<feature type="compositionally biased region" description="Basic and acidic residues" evidence="2">
    <location>
        <begin position="416"/>
        <end position="434"/>
    </location>
</feature>
<dbReference type="PANTHER" id="PTHR38703">
    <property type="entry name" value="CHROMOSOME 8, WHOLE GENOME SHOTGUN SEQUENCE"/>
    <property type="match status" value="1"/>
</dbReference>
<feature type="compositionally biased region" description="Polar residues" evidence="2">
    <location>
        <begin position="329"/>
        <end position="352"/>
    </location>
</feature>
<dbReference type="PROSITE" id="PS00018">
    <property type="entry name" value="EF_HAND_1"/>
    <property type="match status" value="4"/>
</dbReference>
<keyword evidence="1" id="KW-0106">Calcium</keyword>
<proteinExistence type="predicted"/>
<dbReference type="EMBL" id="KB445576">
    <property type="protein sequence ID" value="EMD91678.1"/>
    <property type="molecule type" value="Genomic_DNA"/>
</dbReference>
<feature type="compositionally biased region" description="Basic and acidic residues" evidence="2">
    <location>
        <begin position="457"/>
        <end position="467"/>
    </location>
</feature>
<dbReference type="InterPro" id="IPR011992">
    <property type="entry name" value="EF-hand-dom_pair"/>
</dbReference>
<feature type="compositionally biased region" description="Basic and acidic residues" evidence="2">
    <location>
        <begin position="222"/>
        <end position="252"/>
    </location>
</feature>
<dbReference type="Proteomes" id="UP000016936">
    <property type="component" value="Unassembled WGS sequence"/>
</dbReference>
<accession>M2UUZ1</accession>
<feature type="compositionally biased region" description="Polar residues" evidence="2">
    <location>
        <begin position="264"/>
        <end position="278"/>
    </location>
</feature>
<dbReference type="SUPFAM" id="SSF47473">
    <property type="entry name" value="EF-hand"/>
    <property type="match status" value="1"/>
</dbReference>
<evidence type="ECO:0000256" key="1">
    <source>
        <dbReference type="ARBA" id="ARBA00022837"/>
    </source>
</evidence>
<evidence type="ECO:0000256" key="2">
    <source>
        <dbReference type="SAM" id="MobiDB-lite"/>
    </source>
</evidence>
<keyword evidence="4" id="KW-1185">Reference proteome</keyword>
<reference evidence="4" key="2">
    <citation type="journal article" date="2013" name="PLoS Genet.">
        <title>Comparative genome structure, secondary metabolite, and effector coding capacity across Cochliobolus pathogens.</title>
        <authorList>
            <person name="Condon B.J."/>
            <person name="Leng Y."/>
            <person name="Wu D."/>
            <person name="Bushley K.E."/>
            <person name="Ohm R.A."/>
            <person name="Otillar R."/>
            <person name="Martin J."/>
            <person name="Schackwitz W."/>
            <person name="Grimwood J."/>
            <person name="MohdZainudin N."/>
            <person name="Xue C."/>
            <person name="Wang R."/>
            <person name="Manning V.A."/>
            <person name="Dhillon B."/>
            <person name="Tu Z.J."/>
            <person name="Steffenson B.J."/>
            <person name="Salamov A."/>
            <person name="Sun H."/>
            <person name="Lowry S."/>
            <person name="LaButti K."/>
            <person name="Han J."/>
            <person name="Copeland A."/>
            <person name="Lindquist E."/>
            <person name="Barry K."/>
            <person name="Schmutz J."/>
            <person name="Baker S.E."/>
            <person name="Ciuffetti L.M."/>
            <person name="Grigoriev I.V."/>
            <person name="Zhong S."/>
            <person name="Turgeon B.G."/>
        </authorList>
    </citation>
    <scope>NUCLEOTIDE SEQUENCE [LARGE SCALE GENOMIC DNA]</scope>
    <source>
        <strain evidence="4">C5 / ATCC 48332 / race O</strain>
    </source>
</reference>
<dbReference type="Gene3D" id="1.10.238.10">
    <property type="entry name" value="EF-hand"/>
    <property type="match status" value="2"/>
</dbReference>
<feature type="compositionally biased region" description="Basic and acidic residues" evidence="2">
    <location>
        <begin position="316"/>
        <end position="328"/>
    </location>
</feature>
<name>M2UUZ1_COCH5</name>
<dbReference type="PANTHER" id="PTHR38703:SF1">
    <property type="entry name" value="ALLERGEN"/>
    <property type="match status" value="1"/>
</dbReference>
<dbReference type="OrthoDB" id="2118965at2759"/>
<dbReference type="AlphaFoldDB" id="M2UUZ1"/>